<dbReference type="InterPro" id="IPR005467">
    <property type="entry name" value="His_kinase_dom"/>
</dbReference>
<dbReference type="SMART" id="SM00387">
    <property type="entry name" value="HATPase_c"/>
    <property type="match status" value="1"/>
</dbReference>
<dbReference type="OrthoDB" id="1674512at2"/>
<dbReference type="EMBL" id="MLQS01000032">
    <property type="protein sequence ID" value="OIJ16928.1"/>
    <property type="molecule type" value="Genomic_DNA"/>
</dbReference>
<dbReference type="RefSeq" id="WP_071391063.1">
    <property type="nucleotide sequence ID" value="NZ_MLQS01000032.1"/>
</dbReference>
<evidence type="ECO:0000256" key="3">
    <source>
        <dbReference type="ARBA" id="ARBA00022679"/>
    </source>
</evidence>
<keyword evidence="4" id="KW-0547">Nucleotide-binding</keyword>
<dbReference type="GO" id="GO:0004673">
    <property type="term" value="F:protein histidine kinase activity"/>
    <property type="evidence" value="ECO:0007669"/>
    <property type="project" value="UniProtKB-EC"/>
</dbReference>
<evidence type="ECO:0000256" key="5">
    <source>
        <dbReference type="ARBA" id="ARBA00022777"/>
    </source>
</evidence>
<evidence type="ECO:0000313" key="10">
    <source>
        <dbReference type="EMBL" id="OIJ16928.1"/>
    </source>
</evidence>
<dbReference type="PANTHER" id="PTHR43065:SF46">
    <property type="entry name" value="C4-DICARBOXYLATE TRANSPORT SENSOR PROTEIN DCTB"/>
    <property type="match status" value="1"/>
</dbReference>
<dbReference type="PROSITE" id="PS50109">
    <property type="entry name" value="HIS_KIN"/>
    <property type="match status" value="1"/>
</dbReference>
<dbReference type="InterPro" id="IPR004358">
    <property type="entry name" value="Sig_transdc_His_kin-like_C"/>
</dbReference>
<feature type="transmembrane region" description="Helical" evidence="8">
    <location>
        <begin position="91"/>
        <end position="108"/>
    </location>
</feature>
<keyword evidence="11" id="KW-1185">Reference proteome</keyword>
<dbReference type="EC" id="2.7.13.3" evidence="2"/>
<evidence type="ECO:0000256" key="7">
    <source>
        <dbReference type="ARBA" id="ARBA00023012"/>
    </source>
</evidence>
<keyword evidence="7" id="KW-0902">Two-component regulatory system</keyword>
<comment type="caution">
    <text evidence="10">The sequence shown here is derived from an EMBL/GenBank/DDBJ whole genome shotgun (WGS) entry which is preliminary data.</text>
</comment>
<gene>
    <name evidence="10" type="ORF">BKP45_20755</name>
</gene>
<organism evidence="10 11">
    <name type="scientific">Anaerobacillus alkalidiazotrophicus</name>
    <dbReference type="NCBI Taxonomy" id="472963"/>
    <lineage>
        <taxon>Bacteria</taxon>
        <taxon>Bacillati</taxon>
        <taxon>Bacillota</taxon>
        <taxon>Bacilli</taxon>
        <taxon>Bacillales</taxon>
        <taxon>Bacillaceae</taxon>
        <taxon>Anaerobacillus</taxon>
    </lineage>
</organism>
<feature type="transmembrane region" description="Helical" evidence="8">
    <location>
        <begin position="35"/>
        <end position="52"/>
    </location>
</feature>
<dbReference type="STRING" id="472963.BKP45_20755"/>
<dbReference type="PRINTS" id="PR00344">
    <property type="entry name" value="BCTRLSENSOR"/>
</dbReference>
<evidence type="ECO:0000256" key="4">
    <source>
        <dbReference type="ARBA" id="ARBA00022741"/>
    </source>
</evidence>
<evidence type="ECO:0000256" key="1">
    <source>
        <dbReference type="ARBA" id="ARBA00000085"/>
    </source>
</evidence>
<dbReference type="SUPFAM" id="SSF55874">
    <property type="entry name" value="ATPase domain of HSP90 chaperone/DNA topoisomerase II/histidine kinase"/>
    <property type="match status" value="1"/>
</dbReference>
<evidence type="ECO:0000256" key="2">
    <source>
        <dbReference type="ARBA" id="ARBA00012438"/>
    </source>
</evidence>
<dbReference type="PANTHER" id="PTHR43065">
    <property type="entry name" value="SENSOR HISTIDINE KINASE"/>
    <property type="match status" value="1"/>
</dbReference>
<keyword evidence="6" id="KW-0067">ATP-binding</keyword>
<dbReference type="InterPro" id="IPR036890">
    <property type="entry name" value="HATPase_C_sf"/>
</dbReference>
<evidence type="ECO:0000256" key="8">
    <source>
        <dbReference type="SAM" id="Phobius"/>
    </source>
</evidence>
<keyword evidence="8" id="KW-0812">Transmembrane</keyword>
<keyword evidence="3" id="KW-0808">Transferase</keyword>
<dbReference type="Gene3D" id="3.30.565.10">
    <property type="entry name" value="Histidine kinase-like ATPase, C-terminal domain"/>
    <property type="match status" value="1"/>
</dbReference>
<comment type="catalytic activity">
    <reaction evidence="1">
        <text>ATP + protein L-histidine = ADP + protein N-phospho-L-histidine.</text>
        <dbReference type="EC" id="2.7.13.3"/>
    </reaction>
</comment>
<reference evidence="10 11" key="1">
    <citation type="submission" date="2016-10" db="EMBL/GenBank/DDBJ databases">
        <title>Draft genome sequences of four alkaliphilic bacteria belonging to the Anaerobacillus genus.</title>
        <authorList>
            <person name="Bassil N.M."/>
            <person name="Lloyd J.R."/>
        </authorList>
    </citation>
    <scope>NUCLEOTIDE SEQUENCE [LARGE SCALE GENOMIC DNA]</scope>
    <source>
        <strain evidence="10 11">DSM 22531</strain>
    </source>
</reference>
<evidence type="ECO:0000313" key="11">
    <source>
        <dbReference type="Proteomes" id="UP000180057"/>
    </source>
</evidence>
<dbReference type="Proteomes" id="UP000180057">
    <property type="component" value="Unassembled WGS sequence"/>
</dbReference>
<dbReference type="AlphaFoldDB" id="A0A1S2LWM3"/>
<keyword evidence="5" id="KW-0418">Kinase</keyword>
<protein>
    <recommendedName>
        <fullName evidence="2">histidine kinase</fullName>
        <ecNumber evidence="2">2.7.13.3</ecNumber>
    </recommendedName>
</protein>
<feature type="transmembrane region" description="Helical" evidence="8">
    <location>
        <begin position="59"/>
        <end position="79"/>
    </location>
</feature>
<evidence type="ECO:0000256" key="6">
    <source>
        <dbReference type="ARBA" id="ARBA00022840"/>
    </source>
</evidence>
<feature type="transmembrane region" description="Helical" evidence="8">
    <location>
        <begin position="155"/>
        <end position="176"/>
    </location>
</feature>
<dbReference type="Pfam" id="PF02518">
    <property type="entry name" value="HATPase_c"/>
    <property type="match status" value="1"/>
</dbReference>
<evidence type="ECO:0000259" key="9">
    <source>
        <dbReference type="PROSITE" id="PS50109"/>
    </source>
</evidence>
<dbReference type="InterPro" id="IPR003594">
    <property type="entry name" value="HATPase_dom"/>
</dbReference>
<feature type="transmembrane region" description="Helical" evidence="8">
    <location>
        <begin position="120"/>
        <end position="143"/>
    </location>
</feature>
<dbReference type="GO" id="GO:0000160">
    <property type="term" value="P:phosphorelay signal transduction system"/>
    <property type="evidence" value="ECO:0007669"/>
    <property type="project" value="UniProtKB-KW"/>
</dbReference>
<sequence>MIKKKDSKDTLILFLVMLLAVPIAGELKFHPFHDDFRVSFGTPAFFLFLLWLRKINPILSGFVTGVCVVVFRIALDWVVFNQANWESSFTLHFPVFFYYFAFASAFYISKIRHFYKQPIWIGCLGVLIEILASISEIFVRSIFSDHLFSIEMLHQIIIIAIIRSFFVLGIYTLFLLRESTMAAEQQRKRNEKMTLLISKLYAESIQLKKTMQHAEEVTRDCYNLYRQLQDISEIHSQLALKIAGQVHEIKKDNTRIFAGLSQLISYENIHEKMSVRELGHLLKTSNEKYANMLGKEINIDIDFIGKHPLYHTYTTLSILGNLVSNSIEAIQTKGEITILFAAKGPDTELKVSDNGTGIANEHQELIYQPGFTTKYDRFGNPSTGIGLSYSKDLVTSLGGTMILNSTKSGSTFTIQLPKSSLSRENQ</sequence>
<feature type="domain" description="Histidine kinase" evidence="9">
    <location>
        <begin position="318"/>
        <end position="420"/>
    </location>
</feature>
<dbReference type="GO" id="GO:0005524">
    <property type="term" value="F:ATP binding"/>
    <property type="evidence" value="ECO:0007669"/>
    <property type="project" value="UniProtKB-KW"/>
</dbReference>
<name>A0A1S2LWM3_9BACI</name>
<accession>A0A1S2LWM3</accession>
<proteinExistence type="predicted"/>
<keyword evidence="8" id="KW-1133">Transmembrane helix</keyword>
<keyword evidence="8" id="KW-0472">Membrane</keyword>